<keyword evidence="4" id="KW-1185">Reference proteome</keyword>
<dbReference type="EMBL" id="JAJAGQ010000012">
    <property type="protein sequence ID" value="KAJ8547133.1"/>
    <property type="molecule type" value="Genomic_DNA"/>
</dbReference>
<evidence type="ECO:0000256" key="1">
    <source>
        <dbReference type="SAM" id="Coils"/>
    </source>
</evidence>
<proteinExistence type="predicted"/>
<feature type="region of interest" description="Disordered" evidence="2">
    <location>
        <begin position="1"/>
        <end position="49"/>
    </location>
</feature>
<sequence length="308" mass="34729">MPITRGPAAFSSTSSLKSNQQKSCSSNLSVNNENGTSLNDNFLGKSEDSDRENIMIQVEDSANQELLSEPQEFGPACDSLVPAFSFPDAPTILSQLPQERMPAKDATQFISSAPGQQREWIARQIEMTDEISQLEKQYLGRERLNRNTEKDVILSVEDSSSYNSINVSEPIQMNMPNNYWNLSLTFQPSHIAGEIVLRAESTVNFLAGFEKTKSLLETSAKDEEDRKDKYTQLESKEKELMAQVEAIQKKKNEIAEQRCENFNQTKHLASLAEEQAGRTKEKELQMTITSTKLDKLKNQWVSVQSSFN</sequence>
<name>A0A9Q1M121_9SOLA</name>
<reference evidence="4" key="1">
    <citation type="journal article" date="2023" name="Proc. Natl. Acad. Sci. U.S.A.">
        <title>Genomic and structural basis for evolution of tropane alkaloid biosynthesis.</title>
        <authorList>
            <person name="Wanga Y.-J."/>
            <person name="Taina T."/>
            <person name="Yua J.-Y."/>
            <person name="Lia J."/>
            <person name="Xua B."/>
            <person name="Chenc J."/>
            <person name="D'Auriad J.C."/>
            <person name="Huanga J.-P."/>
            <person name="Huanga S.-X."/>
        </authorList>
    </citation>
    <scope>NUCLEOTIDE SEQUENCE [LARGE SCALE GENOMIC DNA]</scope>
    <source>
        <strain evidence="4">cv. KIB-2019</strain>
    </source>
</reference>
<keyword evidence="1" id="KW-0175">Coiled coil</keyword>
<feature type="compositionally biased region" description="Polar residues" evidence="2">
    <location>
        <begin position="10"/>
        <end position="40"/>
    </location>
</feature>
<accession>A0A9Q1M121</accession>
<evidence type="ECO:0000256" key="2">
    <source>
        <dbReference type="SAM" id="MobiDB-lite"/>
    </source>
</evidence>
<organism evidence="3 4">
    <name type="scientific">Anisodus acutangulus</name>
    <dbReference type="NCBI Taxonomy" id="402998"/>
    <lineage>
        <taxon>Eukaryota</taxon>
        <taxon>Viridiplantae</taxon>
        <taxon>Streptophyta</taxon>
        <taxon>Embryophyta</taxon>
        <taxon>Tracheophyta</taxon>
        <taxon>Spermatophyta</taxon>
        <taxon>Magnoliopsida</taxon>
        <taxon>eudicotyledons</taxon>
        <taxon>Gunneridae</taxon>
        <taxon>Pentapetalae</taxon>
        <taxon>asterids</taxon>
        <taxon>lamiids</taxon>
        <taxon>Solanales</taxon>
        <taxon>Solanaceae</taxon>
        <taxon>Solanoideae</taxon>
        <taxon>Hyoscyameae</taxon>
        <taxon>Anisodus</taxon>
    </lineage>
</organism>
<dbReference type="OrthoDB" id="1912459at2759"/>
<evidence type="ECO:0000313" key="4">
    <source>
        <dbReference type="Proteomes" id="UP001152561"/>
    </source>
</evidence>
<dbReference type="AlphaFoldDB" id="A0A9Q1M121"/>
<comment type="caution">
    <text evidence="3">The sequence shown here is derived from an EMBL/GenBank/DDBJ whole genome shotgun (WGS) entry which is preliminary data.</text>
</comment>
<dbReference type="Proteomes" id="UP001152561">
    <property type="component" value="Unassembled WGS sequence"/>
</dbReference>
<evidence type="ECO:0000313" key="3">
    <source>
        <dbReference type="EMBL" id="KAJ8547133.1"/>
    </source>
</evidence>
<feature type="coiled-coil region" evidence="1">
    <location>
        <begin position="230"/>
        <end position="260"/>
    </location>
</feature>
<protein>
    <submittedName>
        <fullName evidence="3">Uncharacterized protein</fullName>
    </submittedName>
</protein>
<gene>
    <name evidence="3" type="ORF">K7X08_010719</name>
</gene>